<feature type="transmembrane region" description="Helical" evidence="2">
    <location>
        <begin position="73"/>
        <end position="94"/>
    </location>
</feature>
<proteinExistence type="predicted"/>
<evidence type="ECO:0000256" key="2">
    <source>
        <dbReference type="SAM" id="Phobius"/>
    </source>
</evidence>
<keyword evidence="2" id="KW-0472">Membrane</keyword>
<feature type="region of interest" description="Disordered" evidence="1">
    <location>
        <begin position="187"/>
        <end position="267"/>
    </location>
</feature>
<feature type="region of interest" description="Disordered" evidence="1">
    <location>
        <begin position="394"/>
        <end position="508"/>
    </location>
</feature>
<name>A0ABY7D1A6_9BASI</name>
<dbReference type="GeneID" id="77803523"/>
<feature type="compositionally biased region" description="Polar residues" evidence="1">
    <location>
        <begin position="397"/>
        <end position="412"/>
    </location>
</feature>
<evidence type="ECO:0000256" key="1">
    <source>
        <dbReference type="SAM" id="MobiDB-lite"/>
    </source>
</evidence>
<accession>A0ABY7D1A6</accession>
<feature type="compositionally biased region" description="Polar residues" evidence="1">
    <location>
        <begin position="497"/>
        <end position="508"/>
    </location>
</feature>
<evidence type="ECO:0000313" key="4">
    <source>
        <dbReference type="Proteomes" id="UP001164743"/>
    </source>
</evidence>
<protein>
    <submittedName>
        <fullName evidence="3">Uncharacterized protein</fullName>
    </submittedName>
</protein>
<feature type="compositionally biased region" description="Basic residues" evidence="1">
    <location>
        <begin position="462"/>
        <end position="476"/>
    </location>
</feature>
<evidence type="ECO:0000313" key="3">
    <source>
        <dbReference type="EMBL" id="WAQ91030.1"/>
    </source>
</evidence>
<feature type="compositionally biased region" description="Polar residues" evidence="1">
    <location>
        <begin position="188"/>
        <end position="200"/>
    </location>
</feature>
<reference evidence="3" key="1">
    <citation type="submission" date="2022-10" db="EMBL/GenBank/DDBJ databases">
        <title>Puccinia triticina Genome sequencing and assembly.</title>
        <authorList>
            <person name="Li C."/>
        </authorList>
    </citation>
    <scope>NUCLEOTIDE SEQUENCE</scope>
    <source>
        <strain evidence="3">Pt15</strain>
    </source>
</reference>
<keyword evidence="2" id="KW-0812">Transmembrane</keyword>
<feature type="compositionally biased region" description="Basic and acidic residues" evidence="1">
    <location>
        <begin position="450"/>
        <end position="461"/>
    </location>
</feature>
<dbReference type="Proteomes" id="UP001164743">
    <property type="component" value="Chromosome 13A"/>
</dbReference>
<feature type="compositionally biased region" description="Acidic residues" evidence="1">
    <location>
        <begin position="233"/>
        <end position="251"/>
    </location>
</feature>
<feature type="compositionally biased region" description="Basic residues" evidence="1">
    <location>
        <begin position="210"/>
        <end position="226"/>
    </location>
</feature>
<dbReference type="EMBL" id="CP110433">
    <property type="protein sequence ID" value="WAQ91030.1"/>
    <property type="molecule type" value="Genomic_DNA"/>
</dbReference>
<dbReference type="RefSeq" id="XP_053026585.1">
    <property type="nucleotide sequence ID" value="XM_053162628.1"/>
</dbReference>
<feature type="region of interest" description="Disordered" evidence="1">
    <location>
        <begin position="1"/>
        <end position="23"/>
    </location>
</feature>
<sequence>MDDSTDATTSDDGLHYPRTKISRIPPVANPDSTAVVSAASFVPVIVAIPSAVGSPIRAIEVETPPPQHNSPRAVVTALLAVTGVLAIIFIVGYLNSQRFRRWKESRRLRHTETKWKISRPFRQGDSLASSMRQVPQNQIDISPNQLVYWSSDPFARSIPRQSRTPFHFHFGRSEAVEEIDEERGWIWGTNTSSKPGTSRQAIPGLGVGKYRPKNKRPPSHASKSAKKPYSQPEEIDETKEELLNDDNEVGETGEYAHGEEEPTGYSNFPSTGVSYLLSRLKESITARSRFSSQGSAATIPQKDSSRGRWNEVGQLVANEKNMARDSDFDDTKKKAGLQVRFDSHVSHQSGPALSEIALPELPAFTWDNNSSLKIAMTKRTRDSSLEVEITGCRSENIPGSQMPRQSTVSPTRTPAAVNSDKQLVSRLEQKNEGKIGSTDLPSPTIKARGGGREAFKLDSRPRSAKSTRLIKSKSKHLYPGGYIGRSPTKKLRKKESPQSQTLCSTIDS</sequence>
<gene>
    <name evidence="3" type="ORF">PtA15_13A430</name>
</gene>
<feature type="compositionally biased region" description="Low complexity" evidence="1">
    <location>
        <begin position="1"/>
        <end position="11"/>
    </location>
</feature>
<keyword evidence="4" id="KW-1185">Reference proteome</keyword>
<keyword evidence="2" id="KW-1133">Transmembrane helix</keyword>
<organism evidence="3 4">
    <name type="scientific">Puccinia triticina</name>
    <dbReference type="NCBI Taxonomy" id="208348"/>
    <lineage>
        <taxon>Eukaryota</taxon>
        <taxon>Fungi</taxon>
        <taxon>Dikarya</taxon>
        <taxon>Basidiomycota</taxon>
        <taxon>Pucciniomycotina</taxon>
        <taxon>Pucciniomycetes</taxon>
        <taxon>Pucciniales</taxon>
        <taxon>Pucciniaceae</taxon>
        <taxon>Puccinia</taxon>
    </lineage>
</organism>